<dbReference type="OrthoDB" id="196717at2759"/>
<dbReference type="Pfam" id="PF01066">
    <property type="entry name" value="CDP-OH_P_transf"/>
    <property type="match status" value="1"/>
</dbReference>
<organism evidence="8 9">
    <name type="scientific">Puccinia graminis f. sp. tritici</name>
    <dbReference type="NCBI Taxonomy" id="56615"/>
    <lineage>
        <taxon>Eukaryota</taxon>
        <taxon>Fungi</taxon>
        <taxon>Dikarya</taxon>
        <taxon>Basidiomycota</taxon>
        <taxon>Pucciniomycotina</taxon>
        <taxon>Pucciniomycetes</taxon>
        <taxon>Pucciniales</taxon>
        <taxon>Pucciniaceae</taxon>
        <taxon>Puccinia</taxon>
    </lineage>
</organism>
<protein>
    <submittedName>
        <fullName evidence="8">Uncharacterized protein</fullName>
    </submittedName>
</protein>
<dbReference type="EMBL" id="VSWC01000092">
    <property type="protein sequence ID" value="KAA1091634.1"/>
    <property type="molecule type" value="Genomic_DNA"/>
</dbReference>
<keyword evidence="4 6" id="KW-0472">Membrane</keyword>
<feature type="transmembrane region" description="Helical" evidence="6">
    <location>
        <begin position="187"/>
        <end position="207"/>
    </location>
</feature>
<dbReference type="EMBL" id="VDEP01000471">
    <property type="protein sequence ID" value="KAA1076259.1"/>
    <property type="molecule type" value="Genomic_DNA"/>
</dbReference>
<feature type="transmembrane region" description="Helical" evidence="6">
    <location>
        <begin position="148"/>
        <end position="166"/>
    </location>
</feature>
<keyword evidence="9" id="KW-1185">Reference proteome</keyword>
<dbReference type="Proteomes" id="UP000324748">
    <property type="component" value="Unassembled WGS sequence"/>
</dbReference>
<gene>
    <name evidence="8" type="ORF">PGT21_036406</name>
    <name evidence="7" type="ORF">PGTUg99_037572</name>
</gene>
<dbReference type="InterPro" id="IPR043130">
    <property type="entry name" value="CDP-OH_PTrfase_TM_dom"/>
</dbReference>
<feature type="transmembrane region" description="Helical" evidence="6">
    <location>
        <begin position="313"/>
        <end position="333"/>
    </location>
</feature>
<dbReference type="InterPro" id="IPR000462">
    <property type="entry name" value="CDP-OH_P_trans"/>
</dbReference>
<dbReference type="PANTHER" id="PTHR10414">
    <property type="entry name" value="ETHANOLAMINEPHOSPHOTRANSFERASE"/>
    <property type="match status" value="1"/>
</dbReference>
<evidence type="ECO:0000256" key="5">
    <source>
        <dbReference type="RuleBase" id="RU003750"/>
    </source>
</evidence>
<comment type="similarity">
    <text evidence="2 5">Belongs to the CDP-alcohol phosphatidyltransferase class-I family.</text>
</comment>
<evidence type="ECO:0000256" key="2">
    <source>
        <dbReference type="ARBA" id="ARBA00010441"/>
    </source>
</evidence>
<name>A0A5B0NT11_PUCGR</name>
<evidence type="ECO:0000256" key="3">
    <source>
        <dbReference type="ARBA" id="ARBA00022679"/>
    </source>
</evidence>
<dbReference type="PANTHER" id="PTHR10414:SF77">
    <property type="entry name" value="CDP-ALCOHOL PHOSPHATIDYLTRANSFERASE FAMILY PROTEIN"/>
    <property type="match status" value="1"/>
</dbReference>
<dbReference type="PIRSF" id="PIRSF015665">
    <property type="entry name" value="CHOPT"/>
    <property type="match status" value="1"/>
</dbReference>
<evidence type="ECO:0000256" key="6">
    <source>
        <dbReference type="SAM" id="Phobius"/>
    </source>
</evidence>
<dbReference type="PROSITE" id="PS00379">
    <property type="entry name" value="CDP_ALCOHOL_P_TRANSF"/>
    <property type="match status" value="1"/>
</dbReference>
<accession>A0A5B0NT11</accession>
<keyword evidence="6" id="KW-0812">Transmembrane</keyword>
<dbReference type="GO" id="GO:0016020">
    <property type="term" value="C:membrane"/>
    <property type="evidence" value="ECO:0007669"/>
    <property type="project" value="UniProtKB-SubCell"/>
</dbReference>
<evidence type="ECO:0000313" key="7">
    <source>
        <dbReference type="EMBL" id="KAA1076259.1"/>
    </source>
</evidence>
<feature type="transmembrane region" description="Helical" evidence="6">
    <location>
        <begin position="58"/>
        <end position="78"/>
    </location>
</feature>
<feature type="transmembrane region" description="Helical" evidence="6">
    <location>
        <begin position="345"/>
        <end position="369"/>
    </location>
</feature>
<dbReference type="InterPro" id="IPR014472">
    <property type="entry name" value="CHOPT"/>
</dbReference>
<dbReference type="FunFam" id="1.20.120.1760:FF:000029">
    <property type="entry name" value="CDP-alcohol phosphatidyltransferase protein"/>
    <property type="match status" value="1"/>
</dbReference>
<feature type="transmembrane region" description="Helical" evidence="6">
    <location>
        <begin position="85"/>
        <end position="103"/>
    </location>
</feature>
<feature type="transmembrane region" description="Helical" evidence="6">
    <location>
        <begin position="375"/>
        <end position="397"/>
    </location>
</feature>
<dbReference type="Proteomes" id="UP000325313">
    <property type="component" value="Unassembled WGS sequence"/>
</dbReference>
<dbReference type="AlphaFoldDB" id="A0A5B0NT11"/>
<evidence type="ECO:0000313" key="10">
    <source>
        <dbReference type="Proteomes" id="UP000325313"/>
    </source>
</evidence>
<comment type="caution">
    <text evidence="8">The sequence shown here is derived from an EMBL/GenBank/DDBJ whole genome shotgun (WGS) entry which is preliminary data.</text>
</comment>
<dbReference type="GO" id="GO:0016780">
    <property type="term" value="F:phosphotransferase activity, for other substituted phosphate groups"/>
    <property type="evidence" value="ECO:0007669"/>
    <property type="project" value="InterPro"/>
</dbReference>
<feature type="transmembrane region" description="Helical" evidence="6">
    <location>
        <begin position="282"/>
        <end position="301"/>
    </location>
</feature>
<dbReference type="InterPro" id="IPR048254">
    <property type="entry name" value="CDP_ALCOHOL_P_TRANSF_CS"/>
</dbReference>
<evidence type="ECO:0000256" key="4">
    <source>
        <dbReference type="ARBA" id="ARBA00023136"/>
    </source>
</evidence>
<evidence type="ECO:0000313" key="9">
    <source>
        <dbReference type="Proteomes" id="UP000324748"/>
    </source>
</evidence>
<reference evidence="9 10" key="1">
    <citation type="submission" date="2019-05" db="EMBL/GenBank/DDBJ databases">
        <title>Emergence of the Ug99 lineage of the wheat stem rust pathogen through somatic hybridization.</title>
        <authorList>
            <person name="Li F."/>
            <person name="Upadhyaya N.M."/>
            <person name="Sperschneider J."/>
            <person name="Matny O."/>
            <person name="Nguyen-Phuc H."/>
            <person name="Mago R."/>
            <person name="Raley C."/>
            <person name="Miller M.E."/>
            <person name="Silverstein K.A.T."/>
            <person name="Henningsen E."/>
            <person name="Hirsch C.D."/>
            <person name="Visser B."/>
            <person name="Pretorius Z.A."/>
            <person name="Steffenson B.J."/>
            <person name="Schwessinger B."/>
            <person name="Dodds P.N."/>
            <person name="Figueroa M."/>
        </authorList>
    </citation>
    <scope>NUCLEOTIDE SEQUENCE [LARGE SCALE GENOMIC DNA]</scope>
    <source>
        <strain evidence="8">21-0</strain>
        <strain evidence="7 10">Ug99</strain>
    </source>
</reference>
<dbReference type="Gene3D" id="1.20.120.1760">
    <property type="match status" value="1"/>
</dbReference>
<proteinExistence type="inferred from homology"/>
<feature type="transmembrane region" description="Helical" evidence="6">
    <location>
        <begin position="236"/>
        <end position="261"/>
    </location>
</feature>
<evidence type="ECO:0000256" key="1">
    <source>
        <dbReference type="ARBA" id="ARBA00004370"/>
    </source>
</evidence>
<evidence type="ECO:0000313" key="8">
    <source>
        <dbReference type="EMBL" id="KAA1091634.1"/>
    </source>
</evidence>
<sequence>MDCTEFTRSEDYLDDQHLSRLKNYQYRSVDHSPTTKYILRHWWEFVAGWMPPWLAPNMITLIGLMFIVVNVITVIIYIPDLKADAPSWVYFSFAFGLFFYQTMDNVDGKQARKTGTSSPLGELFDHGIDSLNCVLGGLVQCAAVGTGHSLYAVFILIVACWPMYLSTWEEYHTGILYLGFVNGPTEGLLIAMAVLLCTGFGGVQIWSKPAENFIMLPQPILTYSEKYGHQLTLLDLFVSFVMFALVFGHAPSCFYNTWTAIRTNKSQPRSKQDLRILSFSQALLRTLPLLIFTFCSALWLASPHSHILKSEKIIEFGLMLCLIFGRIATRIILSHLTKSSFPFWSGMLIPIIGGSILINLPMIGLPVVLSPWRELVFLRLMFFFSIVGYVGSSLRTINRFCEVLRINCLTIRPKSPA</sequence>
<keyword evidence="3 5" id="KW-0808">Transferase</keyword>
<dbReference type="GO" id="GO:0008654">
    <property type="term" value="P:phospholipid biosynthetic process"/>
    <property type="evidence" value="ECO:0007669"/>
    <property type="project" value="InterPro"/>
</dbReference>
<comment type="subcellular location">
    <subcellularLocation>
        <location evidence="1">Membrane</location>
    </subcellularLocation>
</comment>
<keyword evidence="6" id="KW-1133">Transmembrane helix</keyword>